<accession>A0A498SB16</accession>
<proteinExistence type="predicted"/>
<organism evidence="1 2">
    <name type="scientific">Acanthocheilonema viteae</name>
    <name type="common">Filarial nematode worm</name>
    <name type="synonym">Dipetalonema viteae</name>
    <dbReference type="NCBI Taxonomy" id="6277"/>
    <lineage>
        <taxon>Eukaryota</taxon>
        <taxon>Metazoa</taxon>
        <taxon>Ecdysozoa</taxon>
        <taxon>Nematoda</taxon>
        <taxon>Chromadorea</taxon>
        <taxon>Rhabditida</taxon>
        <taxon>Spirurina</taxon>
        <taxon>Spiruromorpha</taxon>
        <taxon>Filarioidea</taxon>
        <taxon>Onchocercidae</taxon>
        <taxon>Acanthocheilonema</taxon>
    </lineage>
</organism>
<gene>
    <name evidence="1" type="ORF">NAV_LOCUS3729</name>
</gene>
<keyword evidence="2" id="KW-1185">Reference proteome</keyword>
<sequence>FEAKTRNFTELCKSEEKIEHAVTVANAIEYNEEATNSSDVFQRITVQGTVEQCTKIITDEVEPQIDVDAQSASSESVTGNIVWRGQMDQ</sequence>
<dbReference type="EMBL" id="UPTC01000498">
    <property type="protein sequence ID" value="VBB28908.1"/>
    <property type="molecule type" value="Genomic_DNA"/>
</dbReference>
<dbReference type="OrthoDB" id="5855668at2759"/>
<dbReference type="AlphaFoldDB" id="A0A498SB16"/>
<reference evidence="1 2" key="1">
    <citation type="submission" date="2018-08" db="EMBL/GenBank/DDBJ databases">
        <authorList>
            <person name="Laetsch R D."/>
            <person name="Stevens L."/>
            <person name="Kumar S."/>
            <person name="Blaxter L. M."/>
        </authorList>
    </citation>
    <scope>NUCLEOTIDE SEQUENCE [LARGE SCALE GENOMIC DNA]</scope>
</reference>
<dbReference type="Proteomes" id="UP000276991">
    <property type="component" value="Unassembled WGS sequence"/>
</dbReference>
<feature type="non-terminal residue" evidence="1">
    <location>
        <position position="1"/>
    </location>
</feature>
<protein>
    <submittedName>
        <fullName evidence="1">Uncharacterized protein</fullName>
    </submittedName>
</protein>
<name>A0A498SB16_ACAVI</name>
<evidence type="ECO:0000313" key="1">
    <source>
        <dbReference type="EMBL" id="VBB28908.1"/>
    </source>
</evidence>
<evidence type="ECO:0000313" key="2">
    <source>
        <dbReference type="Proteomes" id="UP000276991"/>
    </source>
</evidence>